<feature type="binding site" evidence="3">
    <location>
        <position position="38"/>
    </location>
    <ligand>
        <name>S-adenosyl-L-methionine</name>
        <dbReference type="ChEBI" id="CHEBI:59789"/>
    </ligand>
</feature>
<keyword evidence="6" id="KW-1185">Reference proteome</keyword>
<name>A0ABP9W2B7_9BACT</name>
<accession>A0ABP9W2B7</accession>
<dbReference type="NCBIfam" id="TIGR00740">
    <property type="entry name" value="carboxy-S-adenosyl-L-methionine synthase CmoA"/>
    <property type="match status" value="1"/>
</dbReference>
<comment type="caution">
    <text evidence="5">The sequence shown here is derived from an EMBL/GenBank/DDBJ whole genome shotgun (WGS) entry which is preliminary data.</text>
</comment>
<dbReference type="EC" id="2.1.3.-" evidence="3"/>
<feature type="binding site" evidence="3">
    <location>
        <position position="133"/>
    </location>
    <ligand>
        <name>S-adenosyl-L-methionine</name>
        <dbReference type="ChEBI" id="CHEBI:59789"/>
    </ligand>
</feature>
<protein>
    <recommendedName>
        <fullName evidence="3">Carboxy-S-adenosyl-L-methionine synthase</fullName>
        <shortName evidence="3">Cx-SAM synthase</shortName>
        <ecNumber evidence="3">2.1.3.-</ecNumber>
    </recommendedName>
</protein>
<evidence type="ECO:0000256" key="3">
    <source>
        <dbReference type="HAMAP-Rule" id="MF_01589"/>
    </source>
</evidence>
<feature type="binding site" evidence="3">
    <location>
        <begin position="118"/>
        <end position="119"/>
    </location>
    <ligand>
        <name>S-adenosyl-L-methionine</name>
        <dbReference type="ChEBI" id="CHEBI:59789"/>
    </ligand>
</feature>
<evidence type="ECO:0000256" key="1">
    <source>
        <dbReference type="ARBA" id="ARBA00022679"/>
    </source>
</evidence>
<feature type="binding site" evidence="3">
    <location>
        <begin position="87"/>
        <end position="88"/>
    </location>
    <ligand>
        <name>S-adenosyl-L-methionine</name>
        <dbReference type="ChEBI" id="CHEBI:59789"/>
    </ligand>
</feature>
<feature type="domain" description="Methyltransferase" evidence="4">
    <location>
        <begin position="59"/>
        <end position="159"/>
    </location>
</feature>
<comment type="function">
    <text evidence="3">Catalyzes the conversion of S-adenosyl-L-methionine (SAM) to carboxy-S-adenosyl-L-methionine (Cx-SAM).</text>
</comment>
<dbReference type="InterPro" id="IPR041698">
    <property type="entry name" value="Methyltransf_25"/>
</dbReference>
<dbReference type="HAMAP" id="MF_01589">
    <property type="entry name" value="Cx_SAM_synthase"/>
    <property type="match status" value="1"/>
</dbReference>
<dbReference type="Pfam" id="PF13649">
    <property type="entry name" value="Methyltransf_25"/>
    <property type="match status" value="1"/>
</dbReference>
<dbReference type="PANTHER" id="PTHR43861:SF2">
    <property type="entry name" value="CARBOXY-S-ADENOSYL-L-METHIONINE SYNTHASE"/>
    <property type="match status" value="1"/>
</dbReference>
<evidence type="ECO:0000256" key="2">
    <source>
        <dbReference type="ARBA" id="ARBA00022691"/>
    </source>
</evidence>
<dbReference type="InterPro" id="IPR005271">
    <property type="entry name" value="CmoA"/>
</dbReference>
<dbReference type="CDD" id="cd02440">
    <property type="entry name" value="AdoMet_MTases"/>
    <property type="match status" value="1"/>
</dbReference>
<reference evidence="5 6" key="1">
    <citation type="submission" date="2024-02" db="EMBL/GenBank/DDBJ databases">
        <title>Rhodopirellula caenicola NBRC 110016.</title>
        <authorList>
            <person name="Ichikawa N."/>
            <person name="Katano-Makiyama Y."/>
            <person name="Hidaka K."/>
        </authorList>
    </citation>
    <scope>NUCLEOTIDE SEQUENCE [LARGE SCALE GENOMIC DNA]</scope>
    <source>
        <strain evidence="5 6">NBRC 110016</strain>
    </source>
</reference>
<comment type="similarity">
    <text evidence="3">Belongs to the class I-like SAM-binding methyltransferase superfamily. Cx-SAM synthase family.</text>
</comment>
<dbReference type="Proteomes" id="UP001416858">
    <property type="component" value="Unassembled WGS sequence"/>
</dbReference>
<dbReference type="InterPro" id="IPR029063">
    <property type="entry name" value="SAM-dependent_MTases_sf"/>
</dbReference>
<dbReference type="PIRSF" id="PIRSF006325">
    <property type="entry name" value="MeTrfase_bac"/>
    <property type="match status" value="1"/>
</dbReference>
<feature type="binding site" evidence="3">
    <location>
        <begin position="63"/>
        <end position="65"/>
    </location>
    <ligand>
        <name>S-adenosyl-L-methionine</name>
        <dbReference type="ChEBI" id="CHEBI:59789"/>
    </ligand>
</feature>
<evidence type="ECO:0000259" key="4">
    <source>
        <dbReference type="Pfam" id="PF13649"/>
    </source>
</evidence>
<organism evidence="5 6">
    <name type="scientific">Novipirellula caenicola</name>
    <dbReference type="NCBI Taxonomy" id="1536901"/>
    <lineage>
        <taxon>Bacteria</taxon>
        <taxon>Pseudomonadati</taxon>
        <taxon>Planctomycetota</taxon>
        <taxon>Planctomycetia</taxon>
        <taxon>Pirellulales</taxon>
        <taxon>Pirellulaceae</taxon>
        <taxon>Novipirellula</taxon>
    </lineage>
</organism>
<proteinExistence type="inferred from homology"/>
<evidence type="ECO:0000313" key="5">
    <source>
        <dbReference type="EMBL" id="GAA5510277.1"/>
    </source>
</evidence>
<comment type="catalytic activity">
    <reaction evidence="3">
        <text>prephenate + S-adenosyl-L-methionine = carboxy-S-adenosyl-L-methionine + 3-phenylpyruvate + H2O</text>
        <dbReference type="Rhea" id="RHEA:51692"/>
        <dbReference type="ChEBI" id="CHEBI:15377"/>
        <dbReference type="ChEBI" id="CHEBI:18005"/>
        <dbReference type="ChEBI" id="CHEBI:29934"/>
        <dbReference type="ChEBI" id="CHEBI:59789"/>
        <dbReference type="ChEBI" id="CHEBI:134278"/>
    </reaction>
</comment>
<keyword evidence="2 3" id="KW-0949">S-adenosyl-L-methionine</keyword>
<dbReference type="RefSeq" id="WP_345688050.1">
    <property type="nucleotide sequence ID" value="NZ_BAABRO010000020.1"/>
</dbReference>
<dbReference type="PANTHER" id="PTHR43861">
    <property type="entry name" value="TRANS-ACONITATE 2-METHYLTRANSFERASE-RELATED"/>
    <property type="match status" value="1"/>
</dbReference>
<keyword evidence="1 3" id="KW-0808">Transferase</keyword>
<dbReference type="Gene3D" id="3.40.50.150">
    <property type="entry name" value="Vaccinia Virus protein VP39"/>
    <property type="match status" value="1"/>
</dbReference>
<sequence>MKRDRIYSLPHDRVGSFAFDEQVVEVFPDMIARSVPGYASILAMIQQLAPRFVQAKTNVYDLGCSLGAATLLIQPQVPRDCVIHAVDNAPAMIERLRMKLQDNEEQTGMAEVRVHQADVCEFPMTNASFVVLNLTLQFIPKDQRASLLTAVAEALVPGGALLLSEKICFDDPGQQSLLNDLHHDFKRANGYSDLEIAQKRTALEDRLLPETMQTHIDRLGAAGFDCVAPWFQCFNFASILAVKSESTA</sequence>
<gene>
    <name evidence="3 5" type="primary">cmoA</name>
    <name evidence="5" type="ORF">Rcae01_05784</name>
</gene>
<dbReference type="SUPFAM" id="SSF53335">
    <property type="entry name" value="S-adenosyl-L-methionine-dependent methyltransferases"/>
    <property type="match status" value="1"/>
</dbReference>
<dbReference type="EMBL" id="BAABRO010000020">
    <property type="protein sequence ID" value="GAA5510277.1"/>
    <property type="molecule type" value="Genomic_DNA"/>
</dbReference>
<feature type="binding site" evidence="3">
    <location>
        <position position="200"/>
    </location>
    <ligand>
        <name>S-adenosyl-L-methionine</name>
        <dbReference type="ChEBI" id="CHEBI:59789"/>
    </ligand>
</feature>
<evidence type="ECO:0000313" key="6">
    <source>
        <dbReference type="Proteomes" id="UP001416858"/>
    </source>
</evidence>